<dbReference type="Proteomes" id="UP000766486">
    <property type="component" value="Unassembled WGS sequence"/>
</dbReference>
<evidence type="ECO:0000313" key="3">
    <source>
        <dbReference type="Proteomes" id="UP000766486"/>
    </source>
</evidence>
<organism evidence="2 3">
    <name type="scientific">Bionectria ochroleuca</name>
    <name type="common">Gliocladium roseum</name>
    <dbReference type="NCBI Taxonomy" id="29856"/>
    <lineage>
        <taxon>Eukaryota</taxon>
        <taxon>Fungi</taxon>
        <taxon>Dikarya</taxon>
        <taxon>Ascomycota</taxon>
        <taxon>Pezizomycotina</taxon>
        <taxon>Sordariomycetes</taxon>
        <taxon>Hypocreomycetidae</taxon>
        <taxon>Hypocreales</taxon>
        <taxon>Bionectriaceae</taxon>
        <taxon>Clonostachys</taxon>
    </lineage>
</organism>
<sequence length="343" mass="36242">MVPSMHTFLHRPSASSAFKRISSTSSYQTRSPSSSHASATCLPPSAEVDSPQPPVQGSAVGRDGKSALQVRQRRDQHVGVRLARDTLDRGCAWPADLDLGGVRVRPAQELLCDYAKTLLAVGAVGRGVALVHDAGVEAVAGYDGTVQIRDGLVVPLLLSLMQLGGRVCSAAIGRYLLFLRRDDDARARREGGPKGGQVCWRALEERLQAEDQWRGGWAGGGDGLVQRVKQRVAGAQGEGANQRLGRGGRDRCLGVVLAAVEDVDDAAVPTQQDDGSGLLPTTSIAISVRLAAVTGPEALGELRHASGVFCDQQALLLAAREFRSLCAGGCLRKLFSCHPEEGV</sequence>
<dbReference type="EMBL" id="CABFNS010000727">
    <property type="protein sequence ID" value="VUC24832.1"/>
    <property type="molecule type" value="Genomic_DNA"/>
</dbReference>
<evidence type="ECO:0000313" key="2">
    <source>
        <dbReference type="EMBL" id="VUC24832.1"/>
    </source>
</evidence>
<comment type="caution">
    <text evidence="2">The sequence shown here is derived from an EMBL/GenBank/DDBJ whole genome shotgun (WGS) entry which is preliminary data.</text>
</comment>
<keyword evidence="3" id="KW-1185">Reference proteome</keyword>
<feature type="compositionally biased region" description="Low complexity" evidence="1">
    <location>
        <begin position="22"/>
        <end position="35"/>
    </location>
</feature>
<protein>
    <submittedName>
        <fullName evidence="2">Uncharacterized protein</fullName>
    </submittedName>
</protein>
<proteinExistence type="predicted"/>
<reference evidence="2 3" key="1">
    <citation type="submission" date="2019-06" db="EMBL/GenBank/DDBJ databases">
        <authorList>
            <person name="Broberg M."/>
        </authorList>
    </citation>
    <scope>NUCLEOTIDE SEQUENCE [LARGE SCALE GENOMIC DNA]</scope>
</reference>
<evidence type="ECO:0000256" key="1">
    <source>
        <dbReference type="SAM" id="MobiDB-lite"/>
    </source>
</evidence>
<accession>A0ABY6U1I5</accession>
<feature type="region of interest" description="Disordered" evidence="1">
    <location>
        <begin position="1"/>
        <end position="73"/>
    </location>
</feature>
<gene>
    <name evidence="2" type="ORF">CLO192961_LOCUS153374</name>
</gene>
<name>A0ABY6U1I5_BIOOC</name>